<dbReference type="AlphaFoldDB" id="A0A0A9H4U3"/>
<dbReference type="EMBL" id="GBRH01169993">
    <property type="protein sequence ID" value="JAE27903.1"/>
    <property type="molecule type" value="Transcribed_RNA"/>
</dbReference>
<reference evidence="1" key="1">
    <citation type="submission" date="2014-09" db="EMBL/GenBank/DDBJ databases">
        <authorList>
            <person name="Magalhaes I.L.F."/>
            <person name="Oliveira U."/>
            <person name="Santos F.R."/>
            <person name="Vidigal T.H.D.A."/>
            <person name="Brescovit A.D."/>
            <person name="Santos A.J."/>
        </authorList>
    </citation>
    <scope>NUCLEOTIDE SEQUENCE</scope>
    <source>
        <tissue evidence="1">Shoot tissue taken approximately 20 cm above the soil surface</tissue>
    </source>
</reference>
<evidence type="ECO:0000313" key="1">
    <source>
        <dbReference type="EMBL" id="JAE27903.1"/>
    </source>
</evidence>
<accession>A0A0A9H4U3</accession>
<proteinExistence type="predicted"/>
<name>A0A0A9H4U3_ARUDO</name>
<reference evidence="1" key="2">
    <citation type="journal article" date="2015" name="Data Brief">
        <title>Shoot transcriptome of the giant reed, Arundo donax.</title>
        <authorList>
            <person name="Barrero R.A."/>
            <person name="Guerrero F.D."/>
            <person name="Moolhuijzen P."/>
            <person name="Goolsby J.A."/>
            <person name="Tidwell J."/>
            <person name="Bellgard S.E."/>
            <person name="Bellgard M.I."/>
        </authorList>
    </citation>
    <scope>NUCLEOTIDE SEQUENCE</scope>
    <source>
        <tissue evidence="1">Shoot tissue taken approximately 20 cm above the soil surface</tissue>
    </source>
</reference>
<protein>
    <submittedName>
        <fullName evidence="1">Uncharacterized protein</fullName>
    </submittedName>
</protein>
<organism evidence="1">
    <name type="scientific">Arundo donax</name>
    <name type="common">Giant reed</name>
    <name type="synonym">Donax arundinaceus</name>
    <dbReference type="NCBI Taxonomy" id="35708"/>
    <lineage>
        <taxon>Eukaryota</taxon>
        <taxon>Viridiplantae</taxon>
        <taxon>Streptophyta</taxon>
        <taxon>Embryophyta</taxon>
        <taxon>Tracheophyta</taxon>
        <taxon>Spermatophyta</taxon>
        <taxon>Magnoliopsida</taxon>
        <taxon>Liliopsida</taxon>
        <taxon>Poales</taxon>
        <taxon>Poaceae</taxon>
        <taxon>PACMAD clade</taxon>
        <taxon>Arundinoideae</taxon>
        <taxon>Arundineae</taxon>
        <taxon>Arundo</taxon>
    </lineage>
</organism>
<sequence length="28" mass="3147">MVILLNTIITYSITRPSTSLHLAPLCFQ</sequence>